<reference evidence="2" key="1">
    <citation type="journal article" date="2013" name="J. Plant Res.">
        <title>Effect of fungi and light on seed germination of three Opuntia species from semiarid lands of central Mexico.</title>
        <authorList>
            <person name="Delgado-Sanchez P."/>
            <person name="Jimenez-Bremont J.F."/>
            <person name="Guerrero-Gonzalez Mde L."/>
            <person name="Flores J."/>
        </authorList>
    </citation>
    <scope>NUCLEOTIDE SEQUENCE</scope>
    <source>
        <tissue evidence="2">Cladode</tissue>
    </source>
</reference>
<evidence type="ECO:0000313" key="2">
    <source>
        <dbReference type="EMBL" id="MBA4668713.1"/>
    </source>
</evidence>
<proteinExistence type="predicted"/>
<sequence>MTNEVAGSLGTRSSLGLRLGQIIFSSASLFFMCLDLNFYSYTAFWRWHSFNWEQQAQLQALWSCSSLERLQCAQRIFAPDTISRLLWLSCLRLCLSLHLSSIFGFSPDYKLELIIH</sequence>
<keyword evidence="1" id="KW-1133">Transmembrane helix</keyword>
<keyword evidence="1" id="KW-0472">Membrane</keyword>
<name>A0A7C9AKQ9_OPUST</name>
<dbReference type="AlphaFoldDB" id="A0A7C9AKQ9"/>
<evidence type="ECO:0000256" key="1">
    <source>
        <dbReference type="SAM" id="Phobius"/>
    </source>
</evidence>
<protein>
    <submittedName>
        <fullName evidence="2">Uncharacterized protein</fullName>
    </submittedName>
</protein>
<keyword evidence="1" id="KW-0812">Transmembrane</keyword>
<organism evidence="2">
    <name type="scientific">Opuntia streptacantha</name>
    <name type="common">Prickly pear cactus</name>
    <name type="synonym">Opuntia cardona</name>
    <dbReference type="NCBI Taxonomy" id="393608"/>
    <lineage>
        <taxon>Eukaryota</taxon>
        <taxon>Viridiplantae</taxon>
        <taxon>Streptophyta</taxon>
        <taxon>Embryophyta</taxon>
        <taxon>Tracheophyta</taxon>
        <taxon>Spermatophyta</taxon>
        <taxon>Magnoliopsida</taxon>
        <taxon>eudicotyledons</taxon>
        <taxon>Gunneridae</taxon>
        <taxon>Pentapetalae</taxon>
        <taxon>Caryophyllales</taxon>
        <taxon>Cactineae</taxon>
        <taxon>Cactaceae</taxon>
        <taxon>Opuntioideae</taxon>
        <taxon>Opuntia</taxon>
    </lineage>
</organism>
<accession>A0A7C9AKQ9</accession>
<dbReference type="EMBL" id="GISG01240646">
    <property type="protein sequence ID" value="MBA4668713.1"/>
    <property type="molecule type" value="Transcribed_RNA"/>
</dbReference>
<reference evidence="2" key="2">
    <citation type="submission" date="2020-07" db="EMBL/GenBank/DDBJ databases">
        <authorList>
            <person name="Vera ALvarez R."/>
            <person name="Arias-Moreno D.M."/>
            <person name="Jimenez-Jacinto V."/>
            <person name="Jimenez-Bremont J.F."/>
            <person name="Swaminathan K."/>
            <person name="Moose S.P."/>
            <person name="Guerrero-Gonzalez M.L."/>
            <person name="Marino-Ramirez L."/>
            <person name="Landsman D."/>
            <person name="Rodriguez-Kessler M."/>
            <person name="Delgado-Sanchez P."/>
        </authorList>
    </citation>
    <scope>NUCLEOTIDE SEQUENCE</scope>
    <source>
        <tissue evidence="2">Cladode</tissue>
    </source>
</reference>
<feature type="transmembrane region" description="Helical" evidence="1">
    <location>
        <begin position="20"/>
        <end position="39"/>
    </location>
</feature>